<dbReference type="STRING" id="1052585.GYO_1965"/>
<sequence>MFSLFSSISILFLQLSLFGFQHFILYDERHYLNRKQYATLNPHYY</sequence>
<dbReference type="EMBL" id="CP002905">
    <property type="protein sequence ID" value="AEP86600.1"/>
    <property type="molecule type" value="Genomic_DNA"/>
</dbReference>
<reference evidence="1 2" key="1">
    <citation type="journal article" date="2012" name="J. Bacteriol.">
        <title>Whole-genome sequences of Bacillus subtilis and close relatives.</title>
        <authorList>
            <person name="Earl A.M."/>
            <person name="Eppinger M."/>
            <person name="Fricke W.F."/>
            <person name="Rosovitz M.J."/>
            <person name="Rasko D.A."/>
            <person name="Daugherty S."/>
            <person name="Losick R."/>
            <person name="Kolter R."/>
            <person name="Ravel J."/>
        </authorList>
    </citation>
    <scope>NUCLEOTIDE SEQUENCE [LARGE SCALE GENOMIC DNA]</scope>
    <source>
        <strain evidence="2">DSM 15029 / JCM 12233 / NBRC 101239 / NRRL B-23049 / TU-B-10</strain>
    </source>
</reference>
<organism evidence="1 2">
    <name type="scientific">Bacillus spizizenii (strain DSM 15029 / JCM 12233 / NBRC 101239 / NRRL B-23049 / TU-B-10)</name>
    <name type="common">Bacillus subtilis subsp. spizizenii</name>
    <dbReference type="NCBI Taxonomy" id="1052585"/>
    <lineage>
        <taxon>Bacteria</taxon>
        <taxon>Bacillati</taxon>
        <taxon>Bacillota</taxon>
        <taxon>Bacilli</taxon>
        <taxon>Bacillales</taxon>
        <taxon>Bacillaceae</taxon>
        <taxon>Bacillus</taxon>
    </lineage>
</organism>
<proteinExistence type="predicted"/>
<dbReference type="AlphaFoldDB" id="G4NSM0"/>
<keyword evidence="2" id="KW-1185">Reference proteome</keyword>
<dbReference type="KEGG" id="bst:GYO_1965"/>
<name>G4NSM0_BACS4</name>
<evidence type="ECO:0000313" key="1">
    <source>
        <dbReference type="EMBL" id="AEP86600.1"/>
    </source>
</evidence>
<gene>
    <name evidence="1" type="ordered locus">GYO_1965</name>
</gene>
<dbReference type="Proteomes" id="UP000002651">
    <property type="component" value="Chromosome"/>
</dbReference>
<protein>
    <submittedName>
        <fullName evidence="1">Uncharacterized protein</fullName>
    </submittedName>
</protein>
<accession>G4NSM0</accession>
<dbReference type="HOGENOM" id="CLU_3196297_0_0_9"/>
<evidence type="ECO:0000313" key="2">
    <source>
        <dbReference type="Proteomes" id="UP000002651"/>
    </source>
</evidence>